<keyword evidence="3" id="KW-1185">Reference proteome</keyword>
<name>A0A1I7UFP1_9PELO</name>
<keyword evidence="2" id="KW-0175">Coiled coil</keyword>
<dbReference type="AlphaFoldDB" id="A0A1I7UFP1"/>
<accession>A0A1I7UFP1</accession>
<sequence>MDVEPPEKKVKGLSRMNENSDADHQNVLSQFGISSSFDTSGLVFKEIPNSVVLSLIYFQRQMKDIIRTTKSLLGMPTEEVTKDCNKEYHRFRRKVMDIEEESKKEKKRGKDKYLNFLKSLAFDRSFFFSENNGHAVSISPKTPVVKRGHVKGSAKESVLQLRDIEVQTDLPCDIDFTNPALTPFSVQKLHQKCISHCSQISETFRKRINKVGHWQKYHKNRILKSNLSIKLLKKANILNEKTQQILKEKNSQLAAVKNALREKDEVFQSALAKLDNVSNVVELKEGKSFSNRAFEAVIRLKSLGVADEKVGDVMRVVGDLVGVTFDFLPSASTCRNFALSALHLGQSHIKSRLDNFLESNDSLCLASDETTKGTAKLQAFGIHTPDGGFTLLGVQPVAEKSAQTAFNALEHLVGALPVVPSDFFKKFLVKVTSTMCDSARTEKKFNEIVEKARKEAVPEIVNDYDKLSEAEKSNFSQFSQFFCQLHVVANYTDVALNALLGHESLVTGKNKLGEASVFGLIKMVSQLFGQRGSGLHGILQLWEAWCGDHLVNRFTFPAFSGNRFNIVFVLASRVFFHRFHLIEFAKECDCSKVPLQEMRKLLENEMIIDHLQILGLCDQLITGPLWRLAEGCEHILDTCKYSKQLQKWLKDCATIPECFFDGSSPTPSLQVSSPTNSTLLFEALLRRDPTESTSEVASVVCNSSLLYFNRAFVDFLPGGKHCNDQNEIRKSMEAAPATNRNIESVFGLMSHLYDTKPNMRVDVRTAFTILRKNDTKLVIRQAAAATFFSASSQSKPLPLQDLIGKLEKLIDDQQLSQQLLLVDHEFVGKRIKLKISSKRSRKGFVEDIRINGAKRTIRVQFDDKSDDKTESIEMGFDEFEAKVASGVVVFDS</sequence>
<keyword evidence="1" id="KW-0540">Nuclease</keyword>
<feature type="coiled-coil region" evidence="2">
    <location>
        <begin position="232"/>
        <end position="266"/>
    </location>
</feature>
<dbReference type="GO" id="GO:0000175">
    <property type="term" value="F:3'-5'-RNA exonuclease activity"/>
    <property type="evidence" value="ECO:0007669"/>
    <property type="project" value="InterPro"/>
</dbReference>
<evidence type="ECO:0000256" key="2">
    <source>
        <dbReference type="SAM" id="Coils"/>
    </source>
</evidence>
<organism evidence="3 4">
    <name type="scientific">Caenorhabditis tropicalis</name>
    <dbReference type="NCBI Taxonomy" id="1561998"/>
    <lineage>
        <taxon>Eukaryota</taxon>
        <taxon>Metazoa</taxon>
        <taxon>Ecdysozoa</taxon>
        <taxon>Nematoda</taxon>
        <taxon>Chromadorea</taxon>
        <taxon>Rhabditida</taxon>
        <taxon>Rhabditina</taxon>
        <taxon>Rhabditomorpha</taxon>
        <taxon>Rhabditoidea</taxon>
        <taxon>Rhabditidae</taxon>
        <taxon>Peloderinae</taxon>
        <taxon>Caenorhabditis</taxon>
    </lineage>
</organism>
<dbReference type="Proteomes" id="UP000095282">
    <property type="component" value="Unplaced"/>
</dbReference>
<protein>
    <submittedName>
        <fullName evidence="4">Nucleoporin GLE1</fullName>
    </submittedName>
</protein>
<evidence type="ECO:0000313" key="4">
    <source>
        <dbReference type="WBParaSite" id="Csp11.Scaffold629.g8851.t2"/>
    </source>
</evidence>
<dbReference type="WBParaSite" id="Csp11.Scaffold629.g8851.t2">
    <property type="protein sequence ID" value="Csp11.Scaffold629.g8851.t2"/>
    <property type="gene ID" value="Csp11.Scaffold629.g8851"/>
</dbReference>
<keyword evidence="1" id="KW-0378">Hydrolase</keyword>
<dbReference type="PANTHER" id="PTHR11046">
    <property type="entry name" value="OLIGORIBONUCLEASE, MITOCHONDRIAL"/>
    <property type="match status" value="1"/>
</dbReference>
<evidence type="ECO:0000313" key="3">
    <source>
        <dbReference type="Proteomes" id="UP000095282"/>
    </source>
</evidence>
<dbReference type="InterPro" id="IPR022894">
    <property type="entry name" value="Oligoribonuclease"/>
</dbReference>
<proteinExistence type="predicted"/>
<evidence type="ECO:0000256" key="1">
    <source>
        <dbReference type="ARBA" id="ARBA00022722"/>
    </source>
</evidence>
<dbReference type="eggNOG" id="ENOG502S2N2">
    <property type="taxonomic scope" value="Eukaryota"/>
</dbReference>
<dbReference type="PANTHER" id="PTHR11046:SF27">
    <property type="entry name" value="PROTEIN CBG26503"/>
    <property type="match status" value="1"/>
</dbReference>
<reference evidence="4" key="1">
    <citation type="submission" date="2016-11" db="UniProtKB">
        <authorList>
            <consortium name="WormBaseParasite"/>
        </authorList>
    </citation>
    <scope>IDENTIFICATION</scope>
</reference>